<feature type="transmembrane region" description="Helical" evidence="1">
    <location>
        <begin position="270"/>
        <end position="290"/>
    </location>
</feature>
<keyword evidence="2" id="KW-0732">Signal</keyword>
<dbReference type="KEGG" id="cot:CORT_0D02620"/>
<proteinExistence type="predicted"/>
<feature type="transmembrane region" description="Helical" evidence="1">
    <location>
        <begin position="401"/>
        <end position="426"/>
    </location>
</feature>
<feature type="transmembrane region" description="Helical" evidence="1">
    <location>
        <begin position="347"/>
        <end position="371"/>
    </location>
</feature>
<organism evidence="3 4">
    <name type="scientific">Candida orthopsilosis (strain 90-125)</name>
    <name type="common">Yeast</name>
    <dbReference type="NCBI Taxonomy" id="1136231"/>
    <lineage>
        <taxon>Eukaryota</taxon>
        <taxon>Fungi</taxon>
        <taxon>Dikarya</taxon>
        <taxon>Ascomycota</taxon>
        <taxon>Saccharomycotina</taxon>
        <taxon>Pichiomycetes</taxon>
        <taxon>Debaryomycetaceae</taxon>
        <taxon>Candida/Lodderomyces clade</taxon>
        <taxon>Candida</taxon>
    </lineage>
</organism>
<name>H8X514_CANO9</name>
<dbReference type="HOGENOM" id="CLU_041160_0_0_1"/>
<dbReference type="GeneID" id="14540575"/>
<feature type="transmembrane region" description="Helical" evidence="1">
    <location>
        <begin position="174"/>
        <end position="199"/>
    </location>
</feature>
<feature type="transmembrane region" description="Helical" evidence="1">
    <location>
        <begin position="461"/>
        <end position="484"/>
    </location>
</feature>
<feature type="signal peptide" evidence="2">
    <location>
        <begin position="1"/>
        <end position="21"/>
    </location>
</feature>
<feature type="transmembrane region" description="Helical" evidence="1">
    <location>
        <begin position="310"/>
        <end position="327"/>
    </location>
</feature>
<keyword evidence="1" id="KW-1133">Transmembrane helix</keyword>
<dbReference type="EMBL" id="HE681722">
    <property type="protein sequence ID" value="CCG23107.1"/>
    <property type="molecule type" value="Genomic_DNA"/>
</dbReference>
<sequence length="497" mass="57573">MLFTSFHCIALLLLSASYIFALEYQLTMLNYTEGVVCRYIHKHENNPNGSYIRLIADESITEYKIPGFIFPPEIINHPNIPTFKGFTELYSTNKTKLYQEILNKDGLFNVESSWAHTEDGVIFWSGIIDKEILFPVSISRIYCVYIAPNHETELGFKLPVEFRQHYGNLSYAQYLYYASVKTVLTIAFALLAISSYFALTHNVERNPRNISSIEAITKTFVFLTLIPFVIAFSIEFVHLFIENNIVATYQKSRIIKALQITEMFVIQFHLVFKSYTALLFSMGFGVIFYYNDKSISYRDFPRDRGWFNKATAYLIFDVIVGFIWLRFSMQETISLVGIPIKQEGYNFASYFIYVRQLNFVIWFVLSVLSYFKTKKNITTTPPNVDMGSTDNVAMAFKRSSLVIWILPVVAKGVIMVISYILMIRFVHSEAPGYFPARSKLRLMVKSLFELKQMQMAQKLDLLTFIFQEAVSTLLTVSIVFLFWARSSHRAKTDQKTQ</sequence>
<accession>H8X514</accession>
<dbReference type="Proteomes" id="UP000005018">
    <property type="component" value="Chromosome 4"/>
</dbReference>
<evidence type="ECO:0000313" key="3">
    <source>
        <dbReference type="EMBL" id="CCG23107.1"/>
    </source>
</evidence>
<dbReference type="eggNOG" id="ENOG502T2TV">
    <property type="taxonomic scope" value="Eukaryota"/>
</dbReference>
<evidence type="ECO:0000256" key="2">
    <source>
        <dbReference type="SAM" id="SignalP"/>
    </source>
</evidence>
<keyword evidence="1" id="KW-0812">Transmembrane</keyword>
<keyword evidence="1" id="KW-0472">Membrane</keyword>
<reference evidence="3 4" key="1">
    <citation type="journal article" date="2012" name="PLoS ONE">
        <title>Sequence and analysis of the genome of the pathogenic yeast Candida orthopsilosis.</title>
        <authorList>
            <person name="Riccombeni A."/>
            <person name="Vidanes G."/>
            <person name="Proux-Wera E."/>
            <person name="Wolfe K.H."/>
            <person name="Butler G."/>
        </authorList>
    </citation>
    <scope>NUCLEOTIDE SEQUENCE [LARGE SCALE GENOMIC DNA]</scope>
    <source>
        <strain evidence="3 4">Co 90-125</strain>
    </source>
</reference>
<dbReference type="AlphaFoldDB" id="H8X514"/>
<evidence type="ECO:0000313" key="4">
    <source>
        <dbReference type="Proteomes" id="UP000005018"/>
    </source>
</evidence>
<protein>
    <submittedName>
        <fullName evidence="3">Uncharacterized protein</fullName>
    </submittedName>
</protein>
<feature type="chain" id="PRO_5003617569" evidence="2">
    <location>
        <begin position="22"/>
        <end position="497"/>
    </location>
</feature>
<dbReference type="OrthoDB" id="10422334at2759"/>
<keyword evidence="4" id="KW-1185">Reference proteome</keyword>
<feature type="transmembrane region" description="Helical" evidence="1">
    <location>
        <begin position="220"/>
        <end position="241"/>
    </location>
</feature>
<dbReference type="RefSeq" id="XP_003869243.1">
    <property type="nucleotide sequence ID" value="XM_003869194.1"/>
</dbReference>
<evidence type="ECO:0000256" key="1">
    <source>
        <dbReference type="SAM" id="Phobius"/>
    </source>
</evidence>
<gene>
    <name evidence="3" type="ORF">CORT_0D02620</name>
</gene>